<evidence type="ECO:0000256" key="4">
    <source>
        <dbReference type="ARBA" id="ARBA00022806"/>
    </source>
</evidence>
<keyword evidence="7" id="KW-0234">DNA repair</keyword>
<dbReference type="Proteomes" id="UP000188604">
    <property type="component" value="Chromosome"/>
</dbReference>
<dbReference type="GO" id="GO:0005524">
    <property type="term" value="F:ATP binding"/>
    <property type="evidence" value="ECO:0007669"/>
    <property type="project" value="UniProtKB-KW"/>
</dbReference>
<evidence type="ECO:0000256" key="5">
    <source>
        <dbReference type="ARBA" id="ARBA00022840"/>
    </source>
</evidence>
<evidence type="ECO:0000256" key="7">
    <source>
        <dbReference type="ARBA" id="ARBA00023204"/>
    </source>
</evidence>
<dbReference type="InterPro" id="IPR011545">
    <property type="entry name" value="DEAD/DEAH_box_helicase_dom"/>
</dbReference>
<keyword evidence="6" id="KW-0238">DNA-binding</keyword>
<dbReference type="CDD" id="cd04488">
    <property type="entry name" value="RecG_wedge_OBF"/>
    <property type="match status" value="1"/>
</dbReference>
<dbReference type="InterPro" id="IPR027417">
    <property type="entry name" value="P-loop_NTPase"/>
</dbReference>
<dbReference type="Pfam" id="PF00271">
    <property type="entry name" value="Helicase_C"/>
    <property type="match status" value="1"/>
</dbReference>
<dbReference type="KEGG" id="nch:A0U93_03095"/>
<dbReference type="GO" id="GO:0003678">
    <property type="term" value="F:DNA helicase activity"/>
    <property type="evidence" value="ECO:0007669"/>
    <property type="project" value="TreeGrafter"/>
</dbReference>
<keyword evidence="3" id="KW-0378">Hydrolase</keyword>
<dbReference type="GO" id="GO:0003677">
    <property type="term" value="F:DNA binding"/>
    <property type="evidence" value="ECO:0007669"/>
    <property type="project" value="UniProtKB-KW"/>
</dbReference>
<dbReference type="SUPFAM" id="SSF50249">
    <property type="entry name" value="Nucleic acid-binding proteins"/>
    <property type="match status" value="1"/>
</dbReference>
<dbReference type="OrthoDB" id="9804325at2"/>
<keyword evidence="4 9" id="KW-0347">Helicase</keyword>
<dbReference type="PANTHER" id="PTHR47964:SF1">
    <property type="entry name" value="ATP-DEPENDENT DNA HELICASE HOMOLOG RECG, CHLOROPLASTIC"/>
    <property type="match status" value="1"/>
</dbReference>
<dbReference type="PROSITE" id="PS51192">
    <property type="entry name" value="HELICASE_ATP_BIND_1"/>
    <property type="match status" value="1"/>
</dbReference>
<dbReference type="Pfam" id="PF19833">
    <property type="entry name" value="RecG_dom3_C"/>
    <property type="match status" value="1"/>
</dbReference>
<keyword evidence="5" id="KW-0067">ATP-binding</keyword>
<dbReference type="PROSITE" id="PS51194">
    <property type="entry name" value="HELICASE_CTER"/>
    <property type="match status" value="1"/>
</dbReference>
<dbReference type="Pfam" id="PF17191">
    <property type="entry name" value="RecG_wedge"/>
    <property type="match status" value="1"/>
</dbReference>
<dbReference type="InterPro" id="IPR033454">
    <property type="entry name" value="RecG_wedge"/>
</dbReference>
<proteinExistence type="predicted"/>
<dbReference type="GO" id="GO:0006281">
    <property type="term" value="P:DNA repair"/>
    <property type="evidence" value="ECO:0007669"/>
    <property type="project" value="UniProtKB-KW"/>
</dbReference>
<dbReference type="InterPro" id="IPR012340">
    <property type="entry name" value="NA-bd_OB-fold"/>
</dbReference>
<dbReference type="InterPro" id="IPR047112">
    <property type="entry name" value="RecG/Mfd"/>
</dbReference>
<dbReference type="Gene3D" id="3.40.50.300">
    <property type="entry name" value="P-loop containing nucleotide triphosphate hydrolases"/>
    <property type="match status" value="2"/>
</dbReference>
<dbReference type="InterPro" id="IPR014001">
    <property type="entry name" value="Helicase_ATP-bd"/>
</dbReference>
<keyword evidence="10" id="KW-1185">Reference proteome</keyword>
<dbReference type="GO" id="GO:0016787">
    <property type="term" value="F:hydrolase activity"/>
    <property type="evidence" value="ECO:0007669"/>
    <property type="project" value="UniProtKB-KW"/>
</dbReference>
<dbReference type="EMBL" id="CP014691">
    <property type="protein sequence ID" value="AQS87092.1"/>
    <property type="molecule type" value="Genomic_DNA"/>
</dbReference>
<reference evidence="9 10" key="1">
    <citation type="submission" date="2016-03" db="EMBL/GenBank/DDBJ databases">
        <title>Acetic acid bacteria sequencing.</title>
        <authorList>
            <person name="Brandt J."/>
            <person name="Jakob F."/>
            <person name="Vogel R.F."/>
        </authorList>
    </citation>
    <scope>NUCLEOTIDE SEQUENCE [LARGE SCALE GENOMIC DNA]</scope>
    <source>
        <strain evidence="9 10">NBRC 101099</strain>
    </source>
</reference>
<dbReference type="SMART" id="SM00487">
    <property type="entry name" value="DEXDc"/>
    <property type="match status" value="1"/>
</dbReference>
<dbReference type="CDD" id="cd17992">
    <property type="entry name" value="DEXHc_RecG"/>
    <property type="match status" value="1"/>
</dbReference>
<name>A0A1U9KMT0_9PROT</name>
<dbReference type="SUPFAM" id="SSF52540">
    <property type="entry name" value="P-loop containing nucleoside triphosphate hydrolases"/>
    <property type="match status" value="2"/>
</dbReference>
<dbReference type="InterPro" id="IPR045562">
    <property type="entry name" value="RecG_dom3_C"/>
</dbReference>
<dbReference type="PANTHER" id="PTHR47964">
    <property type="entry name" value="ATP-DEPENDENT DNA HELICASE HOMOLOG RECG, CHLOROPLASTIC"/>
    <property type="match status" value="1"/>
</dbReference>
<sequence>MTETPTEPPIFERILHTLSTPLTALPGIGTRQAVLLQKVTGGNRIIDLLFTLPENMIDRRTDCTLAEARRMVPPGGVLTTRVEVTGIDRPQRPRQPFRIHAHDGTDDIDLVFFHAQFIRHIRIGDRLAISGKLERYGSRLTMPHPDHMVAADRRDEIPVLDPVWPLTAGLFPSAMRRAVHGALALLPPLPEWQDPALLAKRQWPDFTTALRLLHNPSRDDAEHWSARAERARARLSCDELLADQLCMGIARLHARARPGRALIGNNTLRQEALRRFGYSMTGAQARAAGEIAADLAAPRPMMRLLQGDVGAGKTLVAVLALLQTVEAGAQAAFMAPTEILARQHYAVVAALSPVPCVFLSGNVKGKARRDILARIADGTASIIIGTHALFQDKVVFHDLGLAVIDEQHRFGVAQRMKLANKGHASNVLVMTATPIPRTLLLTQWGELQVSRLDEKPPGRLPIATSMHGLSTLEDVVAGIERALSRGTQVFWVCPLVEESEALDVAAAEARWAFLSKRLDARIGLAHGRQDIQIRQAALDAFRDHETSLLVATTVIEVGVDVPNAAIMVIEHAERFGLAQLHQLRGRVGRGQARSFCLLLFDDNASGNAKSRLALLRETEDGFRIADEDFRTRGGGDLAGSRQSGLPGFRLAAGVNSDRLLTIAWQDSERVLQRDPILKDGRGPALRLLLSIFDRDRPDRILLSG</sequence>
<evidence type="ECO:0000313" key="9">
    <source>
        <dbReference type="EMBL" id="AQS87092.1"/>
    </source>
</evidence>
<dbReference type="NCBIfam" id="NF008164">
    <property type="entry name" value="PRK10917.1-2"/>
    <property type="match status" value="1"/>
</dbReference>
<dbReference type="STRING" id="320497.A0U93_03095"/>
<dbReference type="AlphaFoldDB" id="A0A1U9KMT0"/>
<dbReference type="InterPro" id="IPR001650">
    <property type="entry name" value="Helicase_C-like"/>
</dbReference>
<evidence type="ECO:0000256" key="3">
    <source>
        <dbReference type="ARBA" id="ARBA00022801"/>
    </source>
</evidence>
<accession>A0A1U9KMT0</accession>
<evidence type="ECO:0000256" key="1">
    <source>
        <dbReference type="ARBA" id="ARBA00022741"/>
    </source>
</evidence>
<evidence type="ECO:0000256" key="8">
    <source>
        <dbReference type="ARBA" id="ARBA00049819"/>
    </source>
</evidence>
<dbReference type="SMART" id="SM00490">
    <property type="entry name" value="HELICc"/>
    <property type="match status" value="1"/>
</dbReference>
<evidence type="ECO:0000256" key="2">
    <source>
        <dbReference type="ARBA" id="ARBA00022763"/>
    </source>
</evidence>
<gene>
    <name evidence="9" type="ORF">A0U93_03095</name>
</gene>
<dbReference type="Pfam" id="PF00270">
    <property type="entry name" value="DEAD"/>
    <property type="match status" value="1"/>
</dbReference>
<keyword evidence="2" id="KW-0227">DNA damage</keyword>
<dbReference type="Gene3D" id="2.40.50.140">
    <property type="entry name" value="Nucleic acid-binding proteins"/>
    <property type="match status" value="1"/>
</dbReference>
<organism evidence="9 10">
    <name type="scientific">Neoasaia chiangmaiensis</name>
    <dbReference type="NCBI Taxonomy" id="320497"/>
    <lineage>
        <taxon>Bacteria</taxon>
        <taxon>Pseudomonadati</taxon>
        <taxon>Pseudomonadota</taxon>
        <taxon>Alphaproteobacteria</taxon>
        <taxon>Acetobacterales</taxon>
        <taxon>Acetobacteraceae</taxon>
        <taxon>Neoasaia</taxon>
    </lineage>
</organism>
<protein>
    <recommendedName>
        <fullName evidence="8">Probable DNA 3'-5' helicase RecG</fullName>
    </recommendedName>
</protein>
<dbReference type="RefSeq" id="WP_077806063.1">
    <property type="nucleotide sequence ID" value="NZ_BJXS01000004.1"/>
</dbReference>
<evidence type="ECO:0000313" key="10">
    <source>
        <dbReference type="Proteomes" id="UP000188604"/>
    </source>
</evidence>
<keyword evidence="1" id="KW-0547">Nucleotide-binding</keyword>
<evidence type="ECO:0000256" key="6">
    <source>
        <dbReference type="ARBA" id="ARBA00023125"/>
    </source>
</evidence>